<feature type="region of interest" description="Disordered" evidence="1">
    <location>
        <begin position="341"/>
        <end position="434"/>
    </location>
</feature>
<sequence length="517" mass="58996">MIGSRFIDKNLADSIDRYQLYSKHVQKLHEIQHEIEERKRKHAVGEQIVPKMHQQTMSLMNKRQIDLQQSVHSNKERAFKHSKREKLSEINRENMKILNKLVEISKGKMSIFKKDNKKLRTSVNASTFYNSQLNGGLSLLERSHHAPFTSIGHYSQSPSPKNTISGGNSTHRRDQLNETSVYTTTLAESGRKKTPPSAGANNDITLHFFARKREFERIDLENKKIKRHIDTSKPVLSLRQMERDFKQHVKIRGLLTKSNGLRPIESFRRKREGMSMGNRGYLPPLSTESPGKRQSPRAYNNNGDLKPIVNLTTFDYIYDDPKLMSFMKEQSLTQKRNQIQTLTEQRATDEQSASETTAKRITLTHKKDSPSLKRPSNLSTNAPAKLTLEKPQSTVQEELTQKSTKIDFTKRRPSNQKPSIEYASSHQAKTSSGPKIAFAKTTSNEMGDSTPDNTVTVRHHKLNLTKLAPVSDSVSSPPNQIEIAAQKQLDQNSSIHSQTPIVDEKGDQDYELEYDQQ</sequence>
<dbReference type="Proteomes" id="UP000785679">
    <property type="component" value="Unassembled WGS sequence"/>
</dbReference>
<organism evidence="2 3">
    <name type="scientific">Halteria grandinella</name>
    <dbReference type="NCBI Taxonomy" id="5974"/>
    <lineage>
        <taxon>Eukaryota</taxon>
        <taxon>Sar</taxon>
        <taxon>Alveolata</taxon>
        <taxon>Ciliophora</taxon>
        <taxon>Intramacronucleata</taxon>
        <taxon>Spirotrichea</taxon>
        <taxon>Stichotrichia</taxon>
        <taxon>Sporadotrichida</taxon>
        <taxon>Halteriidae</taxon>
        <taxon>Halteria</taxon>
    </lineage>
</organism>
<feature type="compositionally biased region" description="Polar residues" evidence="1">
    <location>
        <begin position="488"/>
        <end position="500"/>
    </location>
</feature>
<evidence type="ECO:0000256" key="1">
    <source>
        <dbReference type="SAM" id="MobiDB-lite"/>
    </source>
</evidence>
<accession>A0A8J8P480</accession>
<name>A0A8J8P480_HALGN</name>
<feature type="region of interest" description="Disordered" evidence="1">
    <location>
        <begin position="486"/>
        <end position="517"/>
    </location>
</feature>
<feature type="compositionally biased region" description="Polar residues" evidence="1">
    <location>
        <begin position="415"/>
        <end position="433"/>
    </location>
</feature>
<gene>
    <name evidence="2" type="ORF">FGO68_gene12736</name>
</gene>
<feature type="region of interest" description="Disordered" evidence="1">
    <location>
        <begin position="270"/>
        <end position="303"/>
    </location>
</feature>
<feature type="region of interest" description="Disordered" evidence="1">
    <location>
        <begin position="149"/>
        <end position="180"/>
    </location>
</feature>
<dbReference type="AlphaFoldDB" id="A0A8J8P480"/>
<feature type="compositionally biased region" description="Polar residues" evidence="1">
    <location>
        <begin position="390"/>
        <end position="403"/>
    </location>
</feature>
<comment type="caution">
    <text evidence="2">The sequence shown here is derived from an EMBL/GenBank/DDBJ whole genome shotgun (WGS) entry which is preliminary data.</text>
</comment>
<feature type="compositionally biased region" description="Polar residues" evidence="1">
    <location>
        <begin position="341"/>
        <end position="356"/>
    </location>
</feature>
<evidence type="ECO:0000313" key="2">
    <source>
        <dbReference type="EMBL" id="TNV86963.1"/>
    </source>
</evidence>
<dbReference type="EMBL" id="RRYP01000709">
    <property type="protein sequence ID" value="TNV86963.1"/>
    <property type="molecule type" value="Genomic_DNA"/>
</dbReference>
<evidence type="ECO:0000313" key="3">
    <source>
        <dbReference type="Proteomes" id="UP000785679"/>
    </source>
</evidence>
<proteinExistence type="predicted"/>
<feature type="compositionally biased region" description="Polar residues" evidence="1">
    <location>
        <begin position="152"/>
        <end position="169"/>
    </location>
</feature>
<protein>
    <submittedName>
        <fullName evidence="2">Uncharacterized protein</fullName>
    </submittedName>
</protein>
<keyword evidence="3" id="KW-1185">Reference proteome</keyword>
<reference evidence="2" key="1">
    <citation type="submission" date="2019-06" db="EMBL/GenBank/DDBJ databases">
        <authorList>
            <person name="Zheng W."/>
        </authorList>
    </citation>
    <scope>NUCLEOTIDE SEQUENCE</scope>
    <source>
        <strain evidence="2">QDHG01</strain>
    </source>
</reference>